<dbReference type="GO" id="GO:0060271">
    <property type="term" value="P:cilium assembly"/>
    <property type="evidence" value="ECO:0007669"/>
    <property type="project" value="InterPro"/>
</dbReference>
<dbReference type="Gene3D" id="1.10.560.10">
    <property type="entry name" value="GroEL-like equatorial domain"/>
    <property type="match status" value="1"/>
</dbReference>
<dbReference type="GO" id="GO:0051082">
    <property type="term" value="F:unfolded protein binding"/>
    <property type="evidence" value="ECO:0007669"/>
    <property type="project" value="InterPro"/>
</dbReference>
<dbReference type="Proteomes" id="UP001190700">
    <property type="component" value="Unassembled WGS sequence"/>
</dbReference>
<accession>A0AAE0G8N0</accession>
<dbReference type="GO" id="GO:0005737">
    <property type="term" value="C:cytoplasm"/>
    <property type="evidence" value="ECO:0007669"/>
    <property type="project" value="TreeGrafter"/>
</dbReference>
<dbReference type="InterPro" id="IPR027410">
    <property type="entry name" value="TCP-1-like_intermed_sf"/>
</dbReference>
<dbReference type="Pfam" id="PF00118">
    <property type="entry name" value="Cpn60_TCP1"/>
    <property type="match status" value="1"/>
</dbReference>
<dbReference type="PANTHER" id="PTHR46787:SF1">
    <property type="entry name" value="MOLECULAR CHAPERONE MKKS"/>
    <property type="match status" value="1"/>
</dbReference>
<evidence type="ECO:0000313" key="2">
    <source>
        <dbReference type="EMBL" id="KAK3273622.1"/>
    </source>
</evidence>
<evidence type="ECO:0000256" key="1">
    <source>
        <dbReference type="SAM" id="MobiDB-lite"/>
    </source>
</evidence>
<dbReference type="AlphaFoldDB" id="A0AAE0G8N0"/>
<feature type="region of interest" description="Disordered" evidence="1">
    <location>
        <begin position="129"/>
        <end position="154"/>
    </location>
</feature>
<dbReference type="GO" id="GO:0005634">
    <property type="term" value="C:nucleus"/>
    <property type="evidence" value="ECO:0007669"/>
    <property type="project" value="TreeGrafter"/>
</dbReference>
<dbReference type="GO" id="GO:0005524">
    <property type="term" value="F:ATP binding"/>
    <property type="evidence" value="ECO:0007669"/>
    <property type="project" value="InterPro"/>
</dbReference>
<dbReference type="GO" id="GO:0032502">
    <property type="term" value="P:developmental process"/>
    <property type="evidence" value="ECO:0007669"/>
    <property type="project" value="TreeGrafter"/>
</dbReference>
<protein>
    <submittedName>
        <fullName evidence="2">Uncharacterized protein</fullName>
    </submittedName>
</protein>
<dbReference type="EMBL" id="LGRX02008364">
    <property type="protein sequence ID" value="KAK3273622.1"/>
    <property type="molecule type" value="Genomic_DNA"/>
</dbReference>
<reference evidence="2 3" key="1">
    <citation type="journal article" date="2015" name="Genome Biol. Evol.">
        <title>Comparative Genomics of a Bacterivorous Green Alga Reveals Evolutionary Causalities and Consequences of Phago-Mixotrophic Mode of Nutrition.</title>
        <authorList>
            <person name="Burns J.A."/>
            <person name="Paasch A."/>
            <person name="Narechania A."/>
            <person name="Kim E."/>
        </authorList>
    </citation>
    <scope>NUCLEOTIDE SEQUENCE [LARGE SCALE GENOMIC DNA]</scope>
    <source>
        <strain evidence="2 3">PLY_AMNH</strain>
    </source>
</reference>
<name>A0AAE0G8N0_9CHLO</name>
<sequence>MGGSIFAALAAKRHARSAPVATVVLRSQSEESLQELATVVQSAFNSLTSLLVAPVVLPGGGCVEMALAAHIRECGEEMLAQCKHAGEETWPRQQQAWLRRAFQTFESALASSADLIIPVGLRGGDPRVLQPAKPLDGETEAGNDPGGTGSTTQAGIAGKCRDTVRYSGWDAQQQRLCTVVECRPGDNFEVVDALLLDSYVAKITALSNAVEAANCSLRVHDIIVTS</sequence>
<proteinExistence type="predicted"/>
<dbReference type="InterPro" id="IPR027413">
    <property type="entry name" value="GROEL-like_equatorial_sf"/>
</dbReference>
<dbReference type="PANTHER" id="PTHR46787">
    <property type="entry name" value="SYNDROMES PUTATIVE CHAPERONIN-RELATED"/>
    <property type="match status" value="1"/>
</dbReference>
<dbReference type="GO" id="GO:0051131">
    <property type="term" value="P:chaperone-mediated protein complex assembly"/>
    <property type="evidence" value="ECO:0007669"/>
    <property type="project" value="TreeGrafter"/>
</dbReference>
<evidence type="ECO:0000313" key="3">
    <source>
        <dbReference type="Proteomes" id="UP001190700"/>
    </source>
</evidence>
<organism evidence="2 3">
    <name type="scientific">Cymbomonas tetramitiformis</name>
    <dbReference type="NCBI Taxonomy" id="36881"/>
    <lineage>
        <taxon>Eukaryota</taxon>
        <taxon>Viridiplantae</taxon>
        <taxon>Chlorophyta</taxon>
        <taxon>Pyramimonadophyceae</taxon>
        <taxon>Pyramimonadales</taxon>
        <taxon>Pyramimonadaceae</taxon>
        <taxon>Cymbomonas</taxon>
    </lineage>
</organism>
<dbReference type="Gene3D" id="3.30.260.10">
    <property type="entry name" value="TCP-1-like chaperonin intermediate domain"/>
    <property type="match status" value="1"/>
</dbReference>
<dbReference type="InterPro" id="IPR028790">
    <property type="entry name" value="MKKS"/>
</dbReference>
<dbReference type="InterPro" id="IPR002423">
    <property type="entry name" value="Cpn60/GroEL/TCP-1"/>
</dbReference>
<comment type="caution">
    <text evidence="2">The sequence shown here is derived from an EMBL/GenBank/DDBJ whole genome shotgun (WGS) entry which is preliminary data.</text>
</comment>
<dbReference type="GO" id="GO:0006457">
    <property type="term" value="P:protein folding"/>
    <property type="evidence" value="ECO:0007669"/>
    <property type="project" value="InterPro"/>
</dbReference>
<gene>
    <name evidence="2" type="ORF">CYMTET_18152</name>
</gene>
<keyword evidence="3" id="KW-1185">Reference proteome</keyword>